<dbReference type="SUPFAM" id="SSF50249">
    <property type="entry name" value="Nucleic acid-binding proteins"/>
    <property type="match status" value="1"/>
</dbReference>
<dbReference type="GO" id="GO:0005737">
    <property type="term" value="C:cytoplasm"/>
    <property type="evidence" value="ECO:0007669"/>
    <property type="project" value="UniProtKB-SubCell"/>
</dbReference>
<dbReference type="Gene3D" id="2.40.50.140">
    <property type="entry name" value="Nucleic acid-binding proteins"/>
    <property type="match status" value="1"/>
</dbReference>
<dbReference type="GO" id="GO:0009379">
    <property type="term" value="C:Holliday junction helicase complex"/>
    <property type="evidence" value="ECO:0007669"/>
    <property type="project" value="InterPro"/>
</dbReference>
<comment type="domain">
    <text evidence="6">Has three domains with a flexible linker between the domains II and III and assumes an 'L' shape. Domain III is highly mobile and contacts RuvB.</text>
</comment>
<dbReference type="NCBIfam" id="TIGR00084">
    <property type="entry name" value="ruvA"/>
    <property type="match status" value="1"/>
</dbReference>
<name>A0A1G6MVX8_9FIRM</name>
<evidence type="ECO:0000256" key="5">
    <source>
        <dbReference type="ARBA" id="ARBA00023204"/>
    </source>
</evidence>
<dbReference type="OrthoDB" id="5293449at2"/>
<feature type="domain" description="Helix-hairpin-helix DNA-binding motif class 1" evidence="7">
    <location>
        <begin position="73"/>
        <end position="92"/>
    </location>
</feature>
<dbReference type="CDD" id="cd14332">
    <property type="entry name" value="UBA_RuvA_C"/>
    <property type="match status" value="1"/>
</dbReference>
<dbReference type="InterPro" id="IPR012340">
    <property type="entry name" value="NA-bd_OB-fold"/>
</dbReference>
<dbReference type="InterPro" id="IPR000085">
    <property type="entry name" value="RuvA"/>
</dbReference>
<dbReference type="GO" id="GO:0048476">
    <property type="term" value="C:Holliday junction resolvase complex"/>
    <property type="evidence" value="ECO:0007669"/>
    <property type="project" value="UniProtKB-UniRule"/>
</dbReference>
<protein>
    <recommendedName>
        <fullName evidence="6">Holliday junction branch migration complex subunit RuvA</fullName>
    </recommendedName>
</protein>
<proteinExistence type="inferred from homology"/>
<dbReference type="AlphaFoldDB" id="A0A1G6MVX8"/>
<dbReference type="Pfam" id="PF14520">
    <property type="entry name" value="HHH_5"/>
    <property type="match status" value="1"/>
</dbReference>
<gene>
    <name evidence="6" type="primary">ruvA</name>
    <name evidence="8" type="ORF">SAMN04487864_1114</name>
</gene>
<dbReference type="Pfam" id="PF01330">
    <property type="entry name" value="RuvA_N"/>
    <property type="match status" value="1"/>
</dbReference>
<keyword evidence="2 6" id="KW-0227">DNA damage</keyword>
<feature type="domain" description="Helix-hairpin-helix DNA-binding motif class 1" evidence="7">
    <location>
        <begin position="108"/>
        <end position="127"/>
    </location>
</feature>
<organism evidence="8 9">
    <name type="scientific">Succiniclasticum ruminis</name>
    <dbReference type="NCBI Taxonomy" id="40841"/>
    <lineage>
        <taxon>Bacteria</taxon>
        <taxon>Bacillati</taxon>
        <taxon>Bacillota</taxon>
        <taxon>Negativicutes</taxon>
        <taxon>Acidaminococcales</taxon>
        <taxon>Acidaminococcaceae</taxon>
        <taxon>Succiniclasticum</taxon>
    </lineage>
</organism>
<evidence type="ECO:0000256" key="4">
    <source>
        <dbReference type="ARBA" id="ARBA00023172"/>
    </source>
</evidence>
<dbReference type="SMART" id="SM00278">
    <property type="entry name" value="HhH1"/>
    <property type="match status" value="2"/>
</dbReference>
<keyword evidence="8" id="KW-0067">ATP-binding</keyword>
<dbReference type="Proteomes" id="UP000198943">
    <property type="component" value="Unassembled WGS sequence"/>
</dbReference>
<keyword evidence="1 6" id="KW-0963">Cytoplasm</keyword>
<evidence type="ECO:0000256" key="6">
    <source>
        <dbReference type="HAMAP-Rule" id="MF_00031"/>
    </source>
</evidence>
<dbReference type="HAMAP" id="MF_00031">
    <property type="entry name" value="DNA_HJ_migration_RuvA"/>
    <property type="match status" value="1"/>
</dbReference>
<comment type="subcellular location">
    <subcellularLocation>
        <location evidence="6">Cytoplasm</location>
    </subcellularLocation>
</comment>
<evidence type="ECO:0000313" key="8">
    <source>
        <dbReference type="EMBL" id="SDC59699.1"/>
    </source>
</evidence>
<accession>A0A1G6MVX8</accession>
<dbReference type="Gene3D" id="1.10.150.20">
    <property type="entry name" value="5' to 3' exonuclease, C-terminal subdomain"/>
    <property type="match status" value="1"/>
</dbReference>
<evidence type="ECO:0000256" key="1">
    <source>
        <dbReference type="ARBA" id="ARBA00022490"/>
    </source>
</evidence>
<keyword evidence="4 6" id="KW-0233">DNA recombination</keyword>
<evidence type="ECO:0000313" key="9">
    <source>
        <dbReference type="Proteomes" id="UP000198943"/>
    </source>
</evidence>
<dbReference type="EMBL" id="FMYW01000011">
    <property type="protein sequence ID" value="SDC59699.1"/>
    <property type="molecule type" value="Genomic_DNA"/>
</dbReference>
<dbReference type="InterPro" id="IPR036267">
    <property type="entry name" value="RuvA_C_sf"/>
</dbReference>
<comment type="subunit">
    <text evidence="6">Homotetramer. Forms an RuvA(8)-RuvB(12)-Holliday junction (HJ) complex. HJ DNA is sandwiched between 2 RuvA tetramers; dsDNA enters through RuvA and exits via RuvB. An RuvB hexamer assembles on each DNA strand where it exits the tetramer. Each RuvB hexamer is contacted by two RuvA subunits (via domain III) on 2 adjacent RuvB subunits; this complex drives branch migration. In the full resolvosome a probable DNA-RuvA(4)-RuvB(12)-RuvC(2) complex forms which resolves the HJ.</text>
</comment>
<dbReference type="SUPFAM" id="SSF46929">
    <property type="entry name" value="DNA helicase RuvA subunit, C-terminal domain"/>
    <property type="match status" value="1"/>
</dbReference>
<dbReference type="Gene3D" id="1.10.8.10">
    <property type="entry name" value="DNA helicase RuvA subunit, C-terminal domain"/>
    <property type="match status" value="1"/>
</dbReference>
<dbReference type="RefSeq" id="WP_093730725.1">
    <property type="nucleotide sequence ID" value="NZ_FMYW01000011.1"/>
</dbReference>
<keyword evidence="3 6" id="KW-0238">DNA-binding</keyword>
<evidence type="ECO:0000256" key="3">
    <source>
        <dbReference type="ARBA" id="ARBA00023125"/>
    </source>
</evidence>
<dbReference type="GO" id="GO:0009378">
    <property type="term" value="F:four-way junction helicase activity"/>
    <property type="evidence" value="ECO:0007669"/>
    <property type="project" value="InterPro"/>
</dbReference>
<keyword evidence="8" id="KW-0347">Helicase</keyword>
<dbReference type="GO" id="GO:0006281">
    <property type="term" value="P:DNA repair"/>
    <property type="evidence" value="ECO:0007669"/>
    <property type="project" value="UniProtKB-UniRule"/>
</dbReference>
<comment type="function">
    <text evidence="6">The RuvA-RuvB-RuvC complex processes Holliday junction (HJ) DNA during genetic recombination and DNA repair, while the RuvA-RuvB complex plays an important role in the rescue of blocked DNA replication forks via replication fork reversal (RFR). RuvA specifically binds to HJ cruciform DNA, conferring on it an open structure. The RuvB hexamer acts as an ATP-dependent pump, pulling dsDNA into and through the RuvAB complex. HJ branch migration allows RuvC to scan DNA until it finds its consensus sequence, where it cleaves and resolves the cruciform DNA.</text>
</comment>
<sequence length="203" mass="22305">MIGSVRGTVAYQAAEYCLIETAGGVGYRVFMPVSQMRTLSMGQEVRVLTYTSVREDAIQLYGFLTQQYYDLFALLLSVSGIGPKVAIGILGAARPEDFYLAVQSRDFKMLTKLPGIGKKTAERMVLELKDKIGTLESEENDREFAAAVSGEGKSEAINEAMAALAALGYSNSEILPVLRKIPDYGTLKRDELIRKALQMFAKK</sequence>
<dbReference type="GO" id="GO:0000400">
    <property type="term" value="F:four-way junction DNA binding"/>
    <property type="evidence" value="ECO:0007669"/>
    <property type="project" value="UniProtKB-UniRule"/>
</dbReference>
<dbReference type="InterPro" id="IPR010994">
    <property type="entry name" value="RuvA_2-like"/>
</dbReference>
<dbReference type="InterPro" id="IPR003583">
    <property type="entry name" value="Hlx-hairpin-Hlx_DNA-bd_motif"/>
</dbReference>
<keyword evidence="9" id="KW-1185">Reference proteome</keyword>
<keyword evidence="5 6" id="KW-0234">DNA repair</keyword>
<dbReference type="InterPro" id="IPR011114">
    <property type="entry name" value="RuvA_C"/>
</dbReference>
<reference evidence="9" key="1">
    <citation type="submission" date="2016-10" db="EMBL/GenBank/DDBJ databases">
        <authorList>
            <person name="Varghese N."/>
            <person name="Submissions S."/>
        </authorList>
    </citation>
    <scope>NUCLEOTIDE SEQUENCE [LARGE SCALE GENOMIC DNA]</scope>
    <source>
        <strain evidence="9">DSM 11005</strain>
    </source>
</reference>
<dbReference type="GO" id="GO:0006310">
    <property type="term" value="P:DNA recombination"/>
    <property type="evidence" value="ECO:0007669"/>
    <property type="project" value="UniProtKB-UniRule"/>
</dbReference>
<comment type="similarity">
    <text evidence="6">Belongs to the RuvA family.</text>
</comment>
<dbReference type="GO" id="GO:0005524">
    <property type="term" value="F:ATP binding"/>
    <property type="evidence" value="ECO:0007669"/>
    <property type="project" value="InterPro"/>
</dbReference>
<keyword evidence="8" id="KW-0378">Hydrolase</keyword>
<evidence type="ECO:0000259" key="7">
    <source>
        <dbReference type="SMART" id="SM00278"/>
    </source>
</evidence>
<feature type="region of interest" description="Domain III" evidence="6">
    <location>
        <begin position="154"/>
        <end position="203"/>
    </location>
</feature>
<feature type="region of interest" description="Domain I" evidence="6">
    <location>
        <begin position="1"/>
        <end position="64"/>
    </location>
</feature>
<comment type="caution">
    <text evidence="6">Lacks conserved residue(s) required for the propagation of feature annotation.</text>
</comment>
<dbReference type="InterPro" id="IPR013849">
    <property type="entry name" value="DNA_helicase_Holl-junc_RuvA_I"/>
</dbReference>
<dbReference type="SUPFAM" id="SSF47781">
    <property type="entry name" value="RuvA domain 2-like"/>
    <property type="match status" value="1"/>
</dbReference>
<evidence type="ECO:0000256" key="2">
    <source>
        <dbReference type="ARBA" id="ARBA00022763"/>
    </source>
</evidence>
<keyword evidence="8" id="KW-0547">Nucleotide-binding</keyword>
<dbReference type="Pfam" id="PF07499">
    <property type="entry name" value="RuvA_C"/>
    <property type="match status" value="1"/>
</dbReference>